<dbReference type="PANTHER" id="PTHR35259:SF2">
    <property type="match status" value="1"/>
</dbReference>
<accession>A0ABP0GGX2</accession>
<dbReference type="PANTHER" id="PTHR35259">
    <property type="entry name" value="BOMBESIN RECEPTOR-ACTIVATED PROTEIN C6ORF89"/>
    <property type="match status" value="1"/>
</dbReference>
<reference evidence="1 2" key="1">
    <citation type="submission" date="2024-02" db="EMBL/GenBank/DDBJ databases">
        <authorList>
            <person name="Daric V."/>
            <person name="Darras S."/>
        </authorList>
    </citation>
    <scope>NUCLEOTIDE SEQUENCE [LARGE SCALE GENOMIC DNA]</scope>
</reference>
<name>A0ABP0GGX2_CLALP</name>
<protein>
    <submittedName>
        <fullName evidence="1">Uncharacterized protein</fullName>
    </submittedName>
</protein>
<dbReference type="InterPro" id="IPR038757">
    <property type="entry name" value="BRAP"/>
</dbReference>
<organism evidence="1 2">
    <name type="scientific">Clavelina lepadiformis</name>
    <name type="common">Light-bulb sea squirt</name>
    <name type="synonym">Ascidia lepadiformis</name>
    <dbReference type="NCBI Taxonomy" id="159417"/>
    <lineage>
        <taxon>Eukaryota</taxon>
        <taxon>Metazoa</taxon>
        <taxon>Chordata</taxon>
        <taxon>Tunicata</taxon>
        <taxon>Ascidiacea</taxon>
        <taxon>Aplousobranchia</taxon>
        <taxon>Clavelinidae</taxon>
        <taxon>Clavelina</taxon>
    </lineage>
</organism>
<keyword evidence="2" id="KW-1185">Reference proteome</keyword>
<evidence type="ECO:0000313" key="1">
    <source>
        <dbReference type="EMBL" id="CAK8690835.1"/>
    </source>
</evidence>
<sequence length="360" mass="41650">MDPIKEAHSLSKKKKLKIIDKEIHKLYVACKDSGYSAQRIKELAQPIIHAAQQGSQKRFRHKCVKWAVICSVIFGFLCWSPTNYATKVVTRKFMVNYILPYYDWTSWYDDCFLYNPYYKSDYQGLLPEECEVCKNLKNLTELHNVNMSYMEDLIFRMEPALVGDAMHDWKSMHQSVTLNDIFEIYKTNTETLSNEKLCGLRVSKGLQLDNATILDLIEKVHAKMKDGEHGNFTSYWTTCHKDSAKEMHKLYYTPYFLPGMCEPVQNKNFLLLGRKAANTSKILAFKTYDGENAGSWFAQLHGSMHFILKAQDTCKDICPRLEVYLQKGQILNVPNERLYLVAFRPHSKEAVAIGTSYTHG</sequence>
<comment type="caution">
    <text evidence="1">The sequence shown here is derived from an EMBL/GenBank/DDBJ whole genome shotgun (WGS) entry which is preliminary data.</text>
</comment>
<dbReference type="EMBL" id="CAWYQH010000119">
    <property type="protein sequence ID" value="CAK8690835.1"/>
    <property type="molecule type" value="Genomic_DNA"/>
</dbReference>
<proteinExistence type="predicted"/>
<gene>
    <name evidence="1" type="ORF">CVLEPA_LOCUS23397</name>
</gene>
<dbReference type="Proteomes" id="UP001642483">
    <property type="component" value="Unassembled WGS sequence"/>
</dbReference>
<evidence type="ECO:0000313" key="2">
    <source>
        <dbReference type="Proteomes" id="UP001642483"/>
    </source>
</evidence>